<feature type="compositionally biased region" description="Low complexity" evidence="1">
    <location>
        <begin position="195"/>
        <end position="210"/>
    </location>
</feature>
<dbReference type="AlphaFoldDB" id="A0A0C3AU93"/>
<dbReference type="OrthoDB" id="1939603at2759"/>
<sequence>MQSARAHSPTGSNQEPPKSGFRLPSIAELRLDLTLDEYEAHAALGSLSGAPVARPSSATASGEQHPSRGSRDRRRDSWESPSTSPNANITGPLPSAKFQSRPPYSLAPPPPYHLYANGHDSATNATLSPDFTNNQHRFRITSAASSPSMERPPSRSLNPQAQSQQHQQHQQHSQQSAAGGYSRPRTMSHSRHPSSSRPSTSTTATSTSQSYHLSTPVHPVSNFPFIPAQPPRTTPEASEGEPRRKRRKYEEIERRYHCGWNGCTKAYGTLNHLNDHVSLQGHGNKRRGSGEFISSNGFQVCTIK</sequence>
<protein>
    <recommendedName>
        <fullName evidence="2">C2H2-type domain-containing protein</fullName>
    </recommendedName>
</protein>
<keyword evidence="4" id="KW-1185">Reference proteome</keyword>
<dbReference type="PROSITE" id="PS00028">
    <property type="entry name" value="ZINC_FINGER_C2H2_1"/>
    <property type="match status" value="1"/>
</dbReference>
<dbReference type="InterPro" id="IPR039327">
    <property type="entry name" value="CON7-like"/>
</dbReference>
<reference evidence="4" key="2">
    <citation type="submission" date="2015-01" db="EMBL/GenBank/DDBJ databases">
        <title>Evolutionary Origins and Diversification of the Mycorrhizal Mutualists.</title>
        <authorList>
            <consortium name="DOE Joint Genome Institute"/>
            <consortium name="Mycorrhizal Genomics Consortium"/>
            <person name="Kohler A."/>
            <person name="Kuo A."/>
            <person name="Nagy L.G."/>
            <person name="Floudas D."/>
            <person name="Copeland A."/>
            <person name="Barry K.W."/>
            <person name="Cichocki N."/>
            <person name="Veneault-Fourrey C."/>
            <person name="LaButti K."/>
            <person name="Lindquist E.A."/>
            <person name="Lipzen A."/>
            <person name="Lundell T."/>
            <person name="Morin E."/>
            <person name="Murat C."/>
            <person name="Riley R."/>
            <person name="Ohm R."/>
            <person name="Sun H."/>
            <person name="Tunlid A."/>
            <person name="Henrissat B."/>
            <person name="Grigoriev I.V."/>
            <person name="Hibbett D.S."/>
            <person name="Martin F."/>
        </authorList>
    </citation>
    <scope>NUCLEOTIDE SEQUENCE [LARGE SCALE GENOMIC DNA]</scope>
    <source>
        <strain evidence="4">MAFF 305830</strain>
    </source>
</reference>
<name>A0A0C3AU93_SERVB</name>
<evidence type="ECO:0000313" key="4">
    <source>
        <dbReference type="Proteomes" id="UP000054097"/>
    </source>
</evidence>
<dbReference type="STRING" id="933852.A0A0C3AU93"/>
<dbReference type="PANTHER" id="PTHR36167:SF3">
    <property type="entry name" value="C2H2 FINGER DOMAIN TRANSCRIPTION FACTOR (EUROFUNG)-RELATED"/>
    <property type="match status" value="1"/>
</dbReference>
<dbReference type="HOGENOM" id="CLU_915760_0_0_1"/>
<organism evidence="3 4">
    <name type="scientific">Serendipita vermifera MAFF 305830</name>
    <dbReference type="NCBI Taxonomy" id="933852"/>
    <lineage>
        <taxon>Eukaryota</taxon>
        <taxon>Fungi</taxon>
        <taxon>Dikarya</taxon>
        <taxon>Basidiomycota</taxon>
        <taxon>Agaricomycotina</taxon>
        <taxon>Agaricomycetes</taxon>
        <taxon>Sebacinales</taxon>
        <taxon>Serendipitaceae</taxon>
        <taxon>Serendipita</taxon>
    </lineage>
</organism>
<dbReference type="GO" id="GO:0006355">
    <property type="term" value="P:regulation of DNA-templated transcription"/>
    <property type="evidence" value="ECO:0007669"/>
    <property type="project" value="InterPro"/>
</dbReference>
<dbReference type="EMBL" id="KN824347">
    <property type="protein sequence ID" value="KIM22846.1"/>
    <property type="molecule type" value="Genomic_DNA"/>
</dbReference>
<feature type="domain" description="C2H2-type" evidence="2">
    <location>
        <begin position="258"/>
        <end position="282"/>
    </location>
</feature>
<dbReference type="InterPro" id="IPR013087">
    <property type="entry name" value="Znf_C2H2_type"/>
</dbReference>
<evidence type="ECO:0000313" key="3">
    <source>
        <dbReference type="EMBL" id="KIM22846.1"/>
    </source>
</evidence>
<reference evidence="3 4" key="1">
    <citation type="submission" date="2014-04" db="EMBL/GenBank/DDBJ databases">
        <authorList>
            <consortium name="DOE Joint Genome Institute"/>
            <person name="Kuo A."/>
            <person name="Zuccaro A."/>
            <person name="Kohler A."/>
            <person name="Nagy L.G."/>
            <person name="Floudas D."/>
            <person name="Copeland A."/>
            <person name="Barry K.W."/>
            <person name="Cichocki N."/>
            <person name="Veneault-Fourrey C."/>
            <person name="LaButti K."/>
            <person name="Lindquist E.A."/>
            <person name="Lipzen A."/>
            <person name="Lundell T."/>
            <person name="Morin E."/>
            <person name="Murat C."/>
            <person name="Sun H."/>
            <person name="Tunlid A."/>
            <person name="Henrissat B."/>
            <person name="Grigoriev I.V."/>
            <person name="Hibbett D.S."/>
            <person name="Martin F."/>
            <person name="Nordberg H.P."/>
            <person name="Cantor M.N."/>
            <person name="Hua S.X."/>
        </authorList>
    </citation>
    <scope>NUCLEOTIDE SEQUENCE [LARGE SCALE GENOMIC DNA]</scope>
    <source>
        <strain evidence="3 4">MAFF 305830</strain>
    </source>
</reference>
<proteinExistence type="predicted"/>
<feature type="compositionally biased region" description="Basic and acidic residues" evidence="1">
    <location>
        <begin position="65"/>
        <end position="78"/>
    </location>
</feature>
<dbReference type="Proteomes" id="UP000054097">
    <property type="component" value="Unassembled WGS sequence"/>
</dbReference>
<dbReference type="PANTHER" id="PTHR36167">
    <property type="entry name" value="C2H2 FINGER DOMAIN TRANSCRIPTION FACTOR (EUROFUNG)-RELATED"/>
    <property type="match status" value="1"/>
</dbReference>
<feature type="compositionally biased region" description="Polar residues" evidence="1">
    <location>
        <begin position="1"/>
        <end position="16"/>
    </location>
</feature>
<feature type="region of interest" description="Disordered" evidence="1">
    <location>
        <begin position="1"/>
        <end position="23"/>
    </location>
</feature>
<evidence type="ECO:0000259" key="2">
    <source>
        <dbReference type="PROSITE" id="PS00028"/>
    </source>
</evidence>
<feature type="compositionally biased region" description="Polar residues" evidence="1">
    <location>
        <begin position="120"/>
        <end position="135"/>
    </location>
</feature>
<evidence type="ECO:0000256" key="1">
    <source>
        <dbReference type="SAM" id="MobiDB-lite"/>
    </source>
</evidence>
<feature type="compositionally biased region" description="Low complexity" evidence="1">
    <location>
        <begin position="142"/>
        <end position="185"/>
    </location>
</feature>
<accession>A0A0C3AU93</accession>
<feature type="region of interest" description="Disordered" evidence="1">
    <location>
        <begin position="47"/>
        <end position="248"/>
    </location>
</feature>
<gene>
    <name evidence="3" type="ORF">M408DRAFT_278506</name>
</gene>